<feature type="non-terminal residue" evidence="1">
    <location>
        <position position="1"/>
    </location>
</feature>
<gene>
    <name evidence="1" type="ORF">V8G54_001989</name>
</gene>
<name>A0AAQ3P811_VIGMU</name>
<dbReference type="EMBL" id="CP144700">
    <property type="protein sequence ID" value="WVZ23445.1"/>
    <property type="molecule type" value="Genomic_DNA"/>
</dbReference>
<dbReference type="Proteomes" id="UP001374535">
    <property type="component" value="Chromosome 1"/>
</dbReference>
<dbReference type="AlphaFoldDB" id="A0AAQ3P811"/>
<accession>A0AAQ3P811</accession>
<organism evidence="1 2">
    <name type="scientific">Vigna mungo</name>
    <name type="common">Black gram</name>
    <name type="synonym">Phaseolus mungo</name>
    <dbReference type="NCBI Taxonomy" id="3915"/>
    <lineage>
        <taxon>Eukaryota</taxon>
        <taxon>Viridiplantae</taxon>
        <taxon>Streptophyta</taxon>
        <taxon>Embryophyta</taxon>
        <taxon>Tracheophyta</taxon>
        <taxon>Spermatophyta</taxon>
        <taxon>Magnoliopsida</taxon>
        <taxon>eudicotyledons</taxon>
        <taxon>Gunneridae</taxon>
        <taxon>Pentapetalae</taxon>
        <taxon>rosids</taxon>
        <taxon>fabids</taxon>
        <taxon>Fabales</taxon>
        <taxon>Fabaceae</taxon>
        <taxon>Papilionoideae</taxon>
        <taxon>50 kb inversion clade</taxon>
        <taxon>NPAAA clade</taxon>
        <taxon>indigoferoid/millettioid clade</taxon>
        <taxon>Phaseoleae</taxon>
        <taxon>Vigna</taxon>
    </lineage>
</organism>
<reference evidence="1 2" key="1">
    <citation type="journal article" date="2023" name="Life. Sci Alliance">
        <title>Evolutionary insights into 3D genome organization and epigenetic landscape of Vigna mungo.</title>
        <authorList>
            <person name="Junaid A."/>
            <person name="Singh B."/>
            <person name="Bhatia S."/>
        </authorList>
    </citation>
    <scope>NUCLEOTIDE SEQUENCE [LARGE SCALE GENOMIC DNA]</scope>
    <source>
        <strain evidence="1">Urdbean</strain>
    </source>
</reference>
<keyword evidence="2" id="KW-1185">Reference proteome</keyword>
<evidence type="ECO:0000313" key="2">
    <source>
        <dbReference type="Proteomes" id="UP001374535"/>
    </source>
</evidence>
<sequence>MAIFGYPTQCSVCCKPYYGNRDCYGILCAHSPCLHVMSVYFLIVSLGDRNQRAKTALCTMWTFVFRLTICTFAFGNAMDCNISILVPCVAHYGCITFRCTWPWLSLAIVSILRSLESNHTNQLCSISHCDSNSLFNE</sequence>
<proteinExistence type="predicted"/>
<protein>
    <submittedName>
        <fullName evidence="1">Uncharacterized protein</fullName>
    </submittedName>
</protein>
<evidence type="ECO:0000313" key="1">
    <source>
        <dbReference type="EMBL" id="WVZ23445.1"/>
    </source>
</evidence>